<evidence type="ECO:0008006" key="3">
    <source>
        <dbReference type="Google" id="ProtNLM"/>
    </source>
</evidence>
<dbReference type="AlphaFoldDB" id="A0A1T3NLI3"/>
<evidence type="ECO:0000313" key="1">
    <source>
        <dbReference type="EMBL" id="OPC77696.1"/>
    </source>
</evidence>
<dbReference type="RefSeq" id="WP_078980791.1">
    <property type="nucleotide sequence ID" value="NZ_MWQN01000003.1"/>
</dbReference>
<dbReference type="EMBL" id="MWQN01000003">
    <property type="protein sequence ID" value="OPC77696.1"/>
    <property type="molecule type" value="Genomic_DNA"/>
</dbReference>
<organism evidence="1 2">
    <name type="scientific">Embleya scabrispora</name>
    <dbReference type="NCBI Taxonomy" id="159449"/>
    <lineage>
        <taxon>Bacteria</taxon>
        <taxon>Bacillati</taxon>
        <taxon>Actinomycetota</taxon>
        <taxon>Actinomycetes</taxon>
        <taxon>Kitasatosporales</taxon>
        <taxon>Streptomycetaceae</taxon>
        <taxon>Embleya</taxon>
    </lineage>
</organism>
<accession>A0A1T3NLI3</accession>
<dbReference type="Gene3D" id="2.120.10.70">
    <property type="entry name" value="Fucose-specific lectin"/>
    <property type="match status" value="1"/>
</dbReference>
<keyword evidence="2" id="KW-1185">Reference proteome</keyword>
<dbReference type="OrthoDB" id="4147030at2"/>
<gene>
    <name evidence="1" type="ORF">B4N89_35940</name>
</gene>
<sequence length="283" mass="30049">MPRVKLTYFQGHHWSAPISLTDSDAARPSLTVLSRPDNDPVLFCLTVSDGGCRLSSTTDGTTWYTSNQAPPAHPADNTAAALVAFHPEGGTPLLHLFWTDDQGDTYWSTATNGTEWSKPTNVPHMPSGDGAPAAAILDDALHLVKGSDTPSYATYDGNAWTKQPAPQQATFPHLAPYLGVLYCTGLSTDTDGTPYQTFDGTGWASQRKIAWNDTSQDTALAAYEGDLLVAVTTAGDHLAYTTTKDGATWAPVAACHTPADPSTTGVDIARFGTTLHCAYTADE</sequence>
<comment type="caution">
    <text evidence="1">The sequence shown here is derived from an EMBL/GenBank/DDBJ whole genome shotgun (WGS) entry which is preliminary data.</text>
</comment>
<evidence type="ECO:0000313" key="2">
    <source>
        <dbReference type="Proteomes" id="UP000190037"/>
    </source>
</evidence>
<dbReference type="Proteomes" id="UP000190037">
    <property type="component" value="Unassembled WGS sequence"/>
</dbReference>
<dbReference type="STRING" id="159449.B4N89_35940"/>
<protein>
    <recommendedName>
        <fullName evidence="3">Exo-alpha-sialidase</fullName>
    </recommendedName>
</protein>
<reference evidence="1 2" key="1">
    <citation type="submission" date="2017-03" db="EMBL/GenBank/DDBJ databases">
        <title>Draft genome sequence of Streptomyces scabrisporus NF3, endophyte isolated from Amphipterygium adstringens.</title>
        <authorList>
            <person name="Vazquez M."/>
            <person name="Ceapa C.D."/>
            <person name="Rodriguez Luna D."/>
            <person name="Sanchez Esquivel S."/>
        </authorList>
    </citation>
    <scope>NUCLEOTIDE SEQUENCE [LARGE SCALE GENOMIC DNA]</scope>
    <source>
        <strain evidence="1 2">NF3</strain>
    </source>
</reference>
<name>A0A1T3NLI3_9ACTN</name>
<dbReference type="SUPFAM" id="SSF89372">
    <property type="entry name" value="Fucose-specific lectin"/>
    <property type="match status" value="1"/>
</dbReference>
<proteinExistence type="predicted"/>